<dbReference type="Pfam" id="PF21088">
    <property type="entry name" value="MS_channel_1st"/>
    <property type="match status" value="1"/>
</dbReference>
<reference evidence="12" key="1">
    <citation type="submission" date="2016-11" db="EMBL/GenBank/DDBJ databases">
        <authorList>
            <person name="Varghese N."/>
            <person name="Submissions S."/>
        </authorList>
    </citation>
    <scope>NUCLEOTIDE SEQUENCE [LARGE SCALE GENOMIC DNA]</scope>
    <source>
        <strain evidence="12">DSM 26134</strain>
    </source>
</reference>
<evidence type="ECO:0000313" key="11">
    <source>
        <dbReference type="EMBL" id="SHJ62626.1"/>
    </source>
</evidence>
<dbReference type="InterPro" id="IPR006685">
    <property type="entry name" value="MscS_channel_2nd"/>
</dbReference>
<dbReference type="InterPro" id="IPR008910">
    <property type="entry name" value="MSC_TM_helix"/>
</dbReference>
<feature type="transmembrane region" description="Helical" evidence="7">
    <location>
        <begin position="95"/>
        <end position="113"/>
    </location>
</feature>
<feature type="domain" description="Mechanosensitive ion channel MscS C-terminal" evidence="9">
    <location>
        <begin position="188"/>
        <end position="273"/>
    </location>
</feature>
<evidence type="ECO:0000256" key="1">
    <source>
        <dbReference type="ARBA" id="ARBA00004651"/>
    </source>
</evidence>
<dbReference type="InterPro" id="IPR010920">
    <property type="entry name" value="LSM_dom_sf"/>
</dbReference>
<dbReference type="GO" id="GO:0005886">
    <property type="term" value="C:plasma membrane"/>
    <property type="evidence" value="ECO:0007669"/>
    <property type="project" value="UniProtKB-SubCell"/>
</dbReference>
<name>A0A1M6KUN4_REIAG</name>
<dbReference type="SUPFAM" id="SSF50182">
    <property type="entry name" value="Sm-like ribonucleoproteins"/>
    <property type="match status" value="1"/>
</dbReference>
<dbReference type="InterPro" id="IPR011014">
    <property type="entry name" value="MscS_channel_TM-2"/>
</dbReference>
<dbReference type="Pfam" id="PF00924">
    <property type="entry name" value="MS_channel_2nd"/>
    <property type="match status" value="1"/>
</dbReference>
<dbReference type="AlphaFoldDB" id="A0A1M6KUN4"/>
<keyword evidence="3" id="KW-1003">Cell membrane</keyword>
<evidence type="ECO:0000256" key="5">
    <source>
        <dbReference type="ARBA" id="ARBA00022989"/>
    </source>
</evidence>
<dbReference type="EMBL" id="FRAA01000001">
    <property type="protein sequence ID" value="SHJ62626.1"/>
    <property type="molecule type" value="Genomic_DNA"/>
</dbReference>
<dbReference type="Pfam" id="PF05552">
    <property type="entry name" value="MS_channel_1st_1"/>
    <property type="match status" value="1"/>
</dbReference>
<organism evidence="11 12">
    <name type="scientific">Reichenbachiella agariperforans</name>
    <dbReference type="NCBI Taxonomy" id="156994"/>
    <lineage>
        <taxon>Bacteria</taxon>
        <taxon>Pseudomonadati</taxon>
        <taxon>Bacteroidota</taxon>
        <taxon>Cytophagia</taxon>
        <taxon>Cytophagales</taxon>
        <taxon>Reichenbachiellaceae</taxon>
        <taxon>Reichenbachiella</taxon>
    </lineage>
</organism>
<dbReference type="Gene3D" id="2.30.30.60">
    <property type="match status" value="1"/>
</dbReference>
<comment type="subcellular location">
    <subcellularLocation>
        <location evidence="1">Cell membrane</location>
        <topology evidence="1">Multi-pass membrane protein</topology>
    </subcellularLocation>
</comment>
<dbReference type="Gene3D" id="3.30.70.100">
    <property type="match status" value="1"/>
</dbReference>
<protein>
    <submittedName>
        <fullName evidence="11">Small conductance mechanosensitive channel</fullName>
    </submittedName>
</protein>
<accession>A0A1M6KUN4</accession>
<dbReference type="PANTHER" id="PTHR30221:SF1">
    <property type="entry name" value="SMALL-CONDUCTANCE MECHANOSENSITIVE CHANNEL"/>
    <property type="match status" value="1"/>
</dbReference>
<evidence type="ECO:0000256" key="3">
    <source>
        <dbReference type="ARBA" id="ARBA00022475"/>
    </source>
</evidence>
<evidence type="ECO:0000259" key="9">
    <source>
        <dbReference type="Pfam" id="PF21082"/>
    </source>
</evidence>
<dbReference type="InterPro" id="IPR049278">
    <property type="entry name" value="MS_channel_C"/>
</dbReference>
<dbReference type="GO" id="GO:0008381">
    <property type="term" value="F:mechanosensitive monoatomic ion channel activity"/>
    <property type="evidence" value="ECO:0007669"/>
    <property type="project" value="InterPro"/>
</dbReference>
<proteinExistence type="inferred from homology"/>
<feature type="transmembrane region" description="Helical" evidence="7">
    <location>
        <begin position="20"/>
        <end position="47"/>
    </location>
</feature>
<dbReference type="PANTHER" id="PTHR30221">
    <property type="entry name" value="SMALL-CONDUCTANCE MECHANOSENSITIVE CHANNEL"/>
    <property type="match status" value="1"/>
</dbReference>
<evidence type="ECO:0000256" key="2">
    <source>
        <dbReference type="ARBA" id="ARBA00008017"/>
    </source>
</evidence>
<dbReference type="SUPFAM" id="SSF82861">
    <property type="entry name" value="Mechanosensitive channel protein MscS (YggB), transmembrane region"/>
    <property type="match status" value="1"/>
</dbReference>
<evidence type="ECO:0000259" key="8">
    <source>
        <dbReference type="Pfam" id="PF00924"/>
    </source>
</evidence>
<comment type="similarity">
    <text evidence="2">Belongs to the MscS (TC 1.A.23) family.</text>
</comment>
<dbReference type="RefSeq" id="WP_073119447.1">
    <property type="nucleotide sequence ID" value="NZ_FRAA01000001.1"/>
</dbReference>
<dbReference type="Proteomes" id="UP000184474">
    <property type="component" value="Unassembled WGS sequence"/>
</dbReference>
<feature type="domain" description="Mechanosensitive ion channel transmembrane helices 2/3" evidence="10">
    <location>
        <begin position="71"/>
        <end position="114"/>
    </location>
</feature>
<sequence>MEEIKLDKPLETIIGKLESWYDAFISMLPNMAMALIVFLFFLVLARLARKVFSRLFEKTSTNKALESLFSTIIYYTVMGLGLFIILGILKLQTAVTSLLAGVGVIGLALGFAFQDIAANFVSGIILAFRTPYLIGDIVEINGITGTVKGTNLRVTIIESFTGQETYVPNKEVLANPITNFSVMKKRRIDLSVGVSYAEDLDKVEEIVLEVFNSMDGVIHKDQMFFDYEEFGGSSINFNIRFWIEFPAGPGYLVMKTRAIKAIKVAFDKNDISIPFPIRTLDFGIKGGKTLSEMRVATEGDEKTDTGA</sequence>
<dbReference type="STRING" id="156994.SAMN04488028_101713"/>
<dbReference type="InterPro" id="IPR023408">
    <property type="entry name" value="MscS_beta-dom_sf"/>
</dbReference>
<dbReference type="SUPFAM" id="SSF82689">
    <property type="entry name" value="Mechanosensitive channel protein MscS (YggB), C-terminal domain"/>
    <property type="match status" value="1"/>
</dbReference>
<dbReference type="InterPro" id="IPR011066">
    <property type="entry name" value="MscS_channel_C_sf"/>
</dbReference>
<dbReference type="Pfam" id="PF21082">
    <property type="entry name" value="MS_channel_3rd"/>
    <property type="match status" value="1"/>
</dbReference>
<feature type="domain" description="Mechanosensitive ion channel MscS" evidence="8">
    <location>
        <begin position="115"/>
        <end position="181"/>
    </location>
</feature>
<keyword evidence="6 7" id="KW-0472">Membrane</keyword>
<dbReference type="InterPro" id="IPR045275">
    <property type="entry name" value="MscS_archaea/bacteria_type"/>
</dbReference>
<evidence type="ECO:0000313" key="12">
    <source>
        <dbReference type="Proteomes" id="UP000184474"/>
    </source>
</evidence>
<keyword evidence="5 7" id="KW-1133">Transmembrane helix</keyword>
<evidence type="ECO:0000256" key="6">
    <source>
        <dbReference type="ARBA" id="ARBA00023136"/>
    </source>
</evidence>
<keyword evidence="4 7" id="KW-0812">Transmembrane</keyword>
<dbReference type="InterPro" id="IPR049142">
    <property type="entry name" value="MS_channel_1st"/>
</dbReference>
<feature type="transmembrane region" description="Helical" evidence="7">
    <location>
        <begin position="68"/>
        <end position="89"/>
    </location>
</feature>
<evidence type="ECO:0000259" key="10">
    <source>
        <dbReference type="Pfam" id="PF21088"/>
    </source>
</evidence>
<keyword evidence="12" id="KW-1185">Reference proteome</keyword>
<dbReference type="Gene3D" id="1.10.287.1260">
    <property type="match status" value="1"/>
</dbReference>
<evidence type="ECO:0000256" key="7">
    <source>
        <dbReference type="SAM" id="Phobius"/>
    </source>
</evidence>
<evidence type="ECO:0000256" key="4">
    <source>
        <dbReference type="ARBA" id="ARBA00022692"/>
    </source>
</evidence>
<gene>
    <name evidence="11" type="ORF">SAMN04488028_101713</name>
</gene>